<evidence type="ECO:0000313" key="8">
    <source>
        <dbReference type="Proteomes" id="UP001190700"/>
    </source>
</evidence>
<feature type="repeat" description="ANK" evidence="3">
    <location>
        <begin position="2251"/>
        <end position="2279"/>
    </location>
</feature>
<dbReference type="Gene3D" id="1.25.40.20">
    <property type="entry name" value="Ankyrin repeat-containing domain"/>
    <property type="match status" value="3"/>
</dbReference>
<dbReference type="PANTHER" id="PTHR24173">
    <property type="entry name" value="ANKYRIN REPEAT CONTAINING"/>
    <property type="match status" value="1"/>
</dbReference>
<dbReference type="InterPro" id="IPR002110">
    <property type="entry name" value="Ankyrin_rpt"/>
</dbReference>
<accession>A0AAE0F752</accession>
<dbReference type="Pfam" id="PF05729">
    <property type="entry name" value="NACHT"/>
    <property type="match status" value="1"/>
</dbReference>
<dbReference type="CDD" id="cd02019">
    <property type="entry name" value="NK"/>
    <property type="match status" value="1"/>
</dbReference>
<organism evidence="7 8">
    <name type="scientific">Cymbomonas tetramitiformis</name>
    <dbReference type="NCBI Taxonomy" id="36881"/>
    <lineage>
        <taxon>Eukaryota</taxon>
        <taxon>Viridiplantae</taxon>
        <taxon>Chlorophyta</taxon>
        <taxon>Pyramimonadophyceae</taxon>
        <taxon>Pyramimonadales</taxon>
        <taxon>Pyramimonadaceae</taxon>
        <taxon>Cymbomonas</taxon>
    </lineage>
</organism>
<feature type="coiled-coil region" evidence="4">
    <location>
        <begin position="1282"/>
        <end position="1309"/>
    </location>
</feature>
<keyword evidence="1" id="KW-0677">Repeat</keyword>
<dbReference type="InterPro" id="IPR003593">
    <property type="entry name" value="AAA+_ATPase"/>
</dbReference>
<evidence type="ECO:0000313" key="7">
    <source>
        <dbReference type="EMBL" id="KAK3254034.1"/>
    </source>
</evidence>
<dbReference type="EMBL" id="LGRX02024275">
    <property type="protein sequence ID" value="KAK3254034.1"/>
    <property type="molecule type" value="Genomic_DNA"/>
</dbReference>
<gene>
    <name evidence="7" type="ORF">CYMTET_36738</name>
</gene>
<evidence type="ECO:0000259" key="6">
    <source>
        <dbReference type="SMART" id="SM00382"/>
    </source>
</evidence>
<dbReference type="InterPro" id="IPR036770">
    <property type="entry name" value="Ankyrin_rpt-contain_sf"/>
</dbReference>
<reference evidence="7 8" key="1">
    <citation type="journal article" date="2015" name="Genome Biol. Evol.">
        <title>Comparative Genomics of a Bacterivorous Green Alga Reveals Evolutionary Causalities and Consequences of Phago-Mixotrophic Mode of Nutrition.</title>
        <authorList>
            <person name="Burns J.A."/>
            <person name="Paasch A."/>
            <person name="Narechania A."/>
            <person name="Kim E."/>
        </authorList>
    </citation>
    <scope>NUCLEOTIDE SEQUENCE [LARGE SCALE GENOMIC DNA]</scope>
    <source>
        <strain evidence="7 8">PLY_AMNH</strain>
    </source>
</reference>
<protein>
    <recommendedName>
        <fullName evidence="6">AAA+ ATPase domain-containing protein</fullName>
    </recommendedName>
</protein>
<feature type="compositionally biased region" description="Basic and acidic residues" evidence="5">
    <location>
        <begin position="2087"/>
        <end position="2097"/>
    </location>
</feature>
<proteinExistence type="predicted"/>
<evidence type="ECO:0000256" key="5">
    <source>
        <dbReference type="SAM" id="MobiDB-lite"/>
    </source>
</evidence>
<dbReference type="InterPro" id="IPR007111">
    <property type="entry name" value="NACHT_NTPase"/>
</dbReference>
<feature type="repeat" description="ANK" evidence="3">
    <location>
        <begin position="21"/>
        <end position="53"/>
    </location>
</feature>
<feature type="region of interest" description="Disordered" evidence="5">
    <location>
        <begin position="2087"/>
        <end position="2121"/>
    </location>
</feature>
<comment type="caution">
    <text evidence="7">The sequence shown here is derived from an EMBL/GenBank/DDBJ whole genome shotgun (WGS) entry which is preliminary data.</text>
</comment>
<keyword evidence="4" id="KW-0175">Coiled coil</keyword>
<name>A0AAE0F752_9CHLO</name>
<feature type="repeat" description="ANK" evidence="3">
    <location>
        <begin position="52"/>
        <end position="84"/>
    </location>
</feature>
<keyword evidence="8" id="KW-1185">Reference proteome</keyword>
<evidence type="ECO:0000256" key="1">
    <source>
        <dbReference type="ARBA" id="ARBA00022737"/>
    </source>
</evidence>
<dbReference type="PANTHER" id="PTHR24173:SF74">
    <property type="entry name" value="ANKYRIN REPEAT DOMAIN-CONTAINING PROTEIN 16"/>
    <property type="match status" value="1"/>
</dbReference>
<dbReference type="PROSITE" id="PS50297">
    <property type="entry name" value="ANK_REP_REGION"/>
    <property type="match status" value="5"/>
</dbReference>
<feature type="coiled-coil region" evidence="4">
    <location>
        <begin position="1350"/>
        <end position="1377"/>
    </location>
</feature>
<dbReference type="SUPFAM" id="SSF52540">
    <property type="entry name" value="P-loop containing nucleoside triphosphate hydrolases"/>
    <property type="match status" value="1"/>
</dbReference>
<dbReference type="PROSITE" id="PS50088">
    <property type="entry name" value="ANK_REPEAT"/>
    <property type="match status" value="5"/>
</dbReference>
<feature type="non-terminal residue" evidence="7">
    <location>
        <position position="2279"/>
    </location>
</feature>
<feature type="domain" description="AAA+ ATPase" evidence="6">
    <location>
        <begin position="1441"/>
        <end position="1603"/>
    </location>
</feature>
<dbReference type="SUPFAM" id="SSF48403">
    <property type="entry name" value="Ankyrin repeat"/>
    <property type="match status" value="2"/>
</dbReference>
<dbReference type="Gene3D" id="3.40.50.300">
    <property type="entry name" value="P-loop containing nucleotide triphosphate hydrolases"/>
    <property type="match status" value="1"/>
</dbReference>
<dbReference type="Proteomes" id="UP001190700">
    <property type="component" value="Unassembled WGS sequence"/>
</dbReference>
<evidence type="ECO:0000256" key="3">
    <source>
        <dbReference type="PROSITE-ProRule" id="PRU00023"/>
    </source>
</evidence>
<sequence length="2279" mass="245785">MEEMVRELAVKGAEVDAEDGEGCTALTVALAFGQETAARALLEAGAGVNAGTGQRPLHAAAKKGMEEMVRELASKGVEVDAEDGEGRTALTVALAFGQEGAARALLEAGAGVNAGTGQRPLHAAAKKGMVVMVRELVGKGAELSNSAQKVELVGSARASPLFGLRDSAKHPEEVEDAPAKLPETAKLCNDAEDVAGDLMGLELDPAKHPKEVEDAPAKLPETAKLCNDAEDVAGDSPDFDPVEELLKVGENVGLHEVLCYASKANSARANAELASVHKAAEQVAWAALQAGRGAEPAAVPQDGINKLVGVLFQALRQLAQNPALGARLVGALRCMQLLALPAVRRSEVAQKWAGEAQKWAGEAQDVRRLCARMPQPVNIPGSPALLELSLTRMEVTLSQLPGPGALHAVAATVKVAFGFGQLLFTGTGAGTAASGLKEGAEVLTSAARKALHKECSTELALLDVLAAAAAAARRRCPPGSPVDGMRQCDQDVQGWLQKVQGRHFMCSPDGWWEPVPGRWEPKAAFASLLGDLAMEGAGGRDICDPVLLQRLCLGDTTGVGLAQLLRLGLSDTVSLDGEGRERATILLLTEWVQRALLEEWSPEQWAKDGSAFLQARLELLAEEAHAQLVSAAASLKAEAERIAALDWSRPIDKLRREAQQRVAAIRQSVDATRAALRQLGGAAKELLTLLCRARTVLHMICAPGQSCDAVNRAALLRLSKPFGLELTPERLRAWLQREVRNRLRPLLEALPAHRGDRAHGEAGGSVAGDKEHAAEVAEEVLDALHAELEQSVLRVAAAEALFDAASNQKSAAESAPQVPGAAELSIELRAGMERVRAAAKALWQPALREALAEAARSTEAPASGRANKGVSCGADVNAAAHASQGVQSLADKIEEELRHWRSKLEGHIPTLLDLLDVKSTETPLASWPPPGHLLLEFTMYTEAAHSVVETTAKAACDLEAELARVDVALERAEAEMRARPGSRAGADATANTAKTEITDSLVREAGQLVAMILAAVAQADSVGGEEKGEAPEVPADLESCSADEQQGHRDAVGRSLWRALGALRWLTAVQLLGAGESRKEEVVEEAGEAARDVVKTARKGLENALLDVKVAAMEQLEKLASSVGEAGESVLGGVADTGIGKTCGALLAPMTGLLADAVRAGAARRAAKLWQVREVAAVVIFRVLGFLREKVRARVESQEAQSNGTWDHEGVERVQQELQACVMQSLAYEPVASVRAVLLRGEALAEELNLVHGATQPAKEKEAASPGEERCGAWAEIKGAVEVELAAGLAALEKARAEAEREAEPLKKQERLLACREALASLAGVSRNVQDIGSALQVLMAFLTGVDTKLDAMGASLDKLQEEVSELREDVRRLVGRPVREMLAKQRERRAKQWEQLRDKVHIPIEGMKADENGEFVLDKQRSQVEDMLALVTREFLKSEQKDVLLLSGPAGSGKSTFVRQLEHYLESVLAKEYADVLLVMVSLPTLQNPVTDLFAEALRHKGLREAQIHELRDLVEAGEVRLVLLLDAYDELKPQFQFTNLYVSNSLEQFRRQDHAQDGKASPSPSPSWVGPKVIVTSRTELLMRDKQYANSFVPLEMDNEDKCDDNKAMGFFLELRIVSFENKLDAYMHAKVALEVRRAFQLRVGALAPVSEEAARGLFEAARKALEVSGDSAECECVEATCLAVAVTGGGEVPPERLTQLNNASKKLPTDGALPFYQMALVLATALKELPADLDKCLRAFAGEQARLGQEERIWQHADYRRTFDVIPELQELTTTPFMVEIVTEILPQLDAMQSTDASIKAKLLLLLDERATQLTWRQICTWRSEHDADRAGQPAATRAPILQRVQEALDRPAEGDRGGAELKALEELSIRVGDVLKAKKLVLEQPKLVAIALAQTKRWRNVVDDWTDEAFDDAAVEEEICGKVMRYALRIALSRTKVRGSDIYRMFVARYVEREARKAAAGGPHTVDSVRREGREYAQRLALEMVSESVSKVPIASDSELFREESIWDPFLRGKGLLQAAQKAAPVLNDGTVLTFIHKTVQEYLCAAALRDILHRVFHNLAVPLKRLQEDLIQSTAEIMKLEQGHASEREQKGRGAGGPRSAQGVSAGVRVGPGGSTQEDAAMTEKALLRVEQGLLKSAWARVDLRREDVVREFLVDMFLDEPELVVEVHLLVTWVERRCKGGRLQRGEVCEGGMLPENVRAVLGGALPKRDGGTLLHEAASEGSYFAVSMALEMIDARLLEAVDADGRTPLFCAAQRGHAQVVAALRAASAKHD</sequence>
<evidence type="ECO:0000256" key="4">
    <source>
        <dbReference type="SAM" id="Coils"/>
    </source>
</evidence>
<keyword evidence="2 3" id="KW-0040">ANK repeat</keyword>
<evidence type="ECO:0000256" key="2">
    <source>
        <dbReference type="ARBA" id="ARBA00023043"/>
    </source>
</evidence>
<dbReference type="Pfam" id="PF12796">
    <property type="entry name" value="Ank_2"/>
    <property type="match status" value="2"/>
</dbReference>
<dbReference type="InterPro" id="IPR027417">
    <property type="entry name" value="P-loop_NTPase"/>
</dbReference>
<feature type="repeat" description="ANK" evidence="3">
    <location>
        <begin position="85"/>
        <end position="117"/>
    </location>
</feature>
<dbReference type="SMART" id="SM00248">
    <property type="entry name" value="ANK"/>
    <property type="match status" value="6"/>
</dbReference>
<feature type="repeat" description="ANK" evidence="3">
    <location>
        <begin position="116"/>
        <end position="148"/>
    </location>
</feature>
<dbReference type="SMART" id="SM00382">
    <property type="entry name" value="AAA"/>
    <property type="match status" value="1"/>
</dbReference>